<comment type="caution">
    <text evidence="1">The sequence shown here is derived from an EMBL/GenBank/DDBJ whole genome shotgun (WGS) entry which is preliminary data.</text>
</comment>
<reference evidence="1" key="2">
    <citation type="submission" date="2020-09" db="EMBL/GenBank/DDBJ databases">
        <authorList>
            <person name="Sun Q."/>
            <person name="Kim S."/>
        </authorList>
    </citation>
    <scope>NUCLEOTIDE SEQUENCE</scope>
    <source>
        <strain evidence="1">KCTC 12870</strain>
    </source>
</reference>
<name>A0A8J3DDF7_9BACT</name>
<organism evidence="1 2">
    <name type="scientific">Cerasicoccus arenae</name>
    <dbReference type="NCBI Taxonomy" id="424488"/>
    <lineage>
        <taxon>Bacteria</taxon>
        <taxon>Pseudomonadati</taxon>
        <taxon>Verrucomicrobiota</taxon>
        <taxon>Opitutia</taxon>
        <taxon>Puniceicoccales</taxon>
        <taxon>Cerasicoccaceae</taxon>
        <taxon>Cerasicoccus</taxon>
    </lineage>
</organism>
<keyword evidence="2" id="KW-1185">Reference proteome</keyword>
<protein>
    <submittedName>
        <fullName evidence="1">Uncharacterized protein</fullName>
    </submittedName>
</protein>
<proteinExistence type="predicted"/>
<reference evidence="1" key="1">
    <citation type="journal article" date="2014" name="Int. J. Syst. Evol. Microbiol.">
        <title>Complete genome sequence of Corynebacterium casei LMG S-19264T (=DSM 44701T), isolated from a smear-ripened cheese.</title>
        <authorList>
            <consortium name="US DOE Joint Genome Institute (JGI-PGF)"/>
            <person name="Walter F."/>
            <person name="Albersmeier A."/>
            <person name="Kalinowski J."/>
            <person name="Ruckert C."/>
        </authorList>
    </citation>
    <scope>NUCLEOTIDE SEQUENCE</scope>
    <source>
        <strain evidence="1">KCTC 12870</strain>
    </source>
</reference>
<dbReference type="Proteomes" id="UP000642829">
    <property type="component" value="Unassembled WGS sequence"/>
</dbReference>
<evidence type="ECO:0000313" key="2">
    <source>
        <dbReference type="Proteomes" id="UP000642829"/>
    </source>
</evidence>
<dbReference type="EMBL" id="BMXG01000003">
    <property type="protein sequence ID" value="GHB93208.1"/>
    <property type="molecule type" value="Genomic_DNA"/>
</dbReference>
<gene>
    <name evidence="1" type="ORF">GCM10007047_05620</name>
</gene>
<evidence type="ECO:0000313" key="1">
    <source>
        <dbReference type="EMBL" id="GHB93208.1"/>
    </source>
</evidence>
<accession>A0A8J3DDF7</accession>
<dbReference type="AlphaFoldDB" id="A0A8J3DDF7"/>
<sequence length="59" mass="6619">MVGWHTIYSRMRAWADSGVLARVFEALQQKQLIHFKITVGSLDSTSIKVLSDGLCLSPR</sequence>